<dbReference type="EMBL" id="BGPR01000006">
    <property type="protein sequence ID" value="GBL75071.1"/>
    <property type="molecule type" value="Genomic_DNA"/>
</dbReference>
<protein>
    <submittedName>
        <fullName evidence="1">Uncharacterized protein</fullName>
    </submittedName>
</protein>
<reference evidence="1 2" key="1">
    <citation type="journal article" date="2019" name="Sci. Rep.">
        <title>Orb-weaving spider Araneus ventricosus genome elucidates the spidroin gene catalogue.</title>
        <authorList>
            <person name="Kono N."/>
            <person name="Nakamura H."/>
            <person name="Ohtoshi R."/>
            <person name="Moran D.A.P."/>
            <person name="Shinohara A."/>
            <person name="Yoshida Y."/>
            <person name="Fujiwara M."/>
            <person name="Mori M."/>
            <person name="Tomita M."/>
            <person name="Arakawa K."/>
        </authorList>
    </citation>
    <scope>NUCLEOTIDE SEQUENCE [LARGE SCALE GENOMIC DNA]</scope>
</reference>
<gene>
    <name evidence="1" type="ORF">AVEN_243850_1</name>
</gene>
<dbReference type="Proteomes" id="UP000499080">
    <property type="component" value="Unassembled WGS sequence"/>
</dbReference>
<organism evidence="1 2">
    <name type="scientific">Araneus ventricosus</name>
    <name type="common">Orbweaver spider</name>
    <name type="synonym">Epeira ventricosa</name>
    <dbReference type="NCBI Taxonomy" id="182803"/>
    <lineage>
        <taxon>Eukaryota</taxon>
        <taxon>Metazoa</taxon>
        <taxon>Ecdysozoa</taxon>
        <taxon>Arthropoda</taxon>
        <taxon>Chelicerata</taxon>
        <taxon>Arachnida</taxon>
        <taxon>Araneae</taxon>
        <taxon>Araneomorphae</taxon>
        <taxon>Entelegynae</taxon>
        <taxon>Araneoidea</taxon>
        <taxon>Araneidae</taxon>
        <taxon>Araneus</taxon>
    </lineage>
</organism>
<name>A0A4Y2A5C6_ARAVE</name>
<keyword evidence="2" id="KW-1185">Reference proteome</keyword>
<accession>A0A4Y2A5C6</accession>
<evidence type="ECO:0000313" key="1">
    <source>
        <dbReference type="EMBL" id="GBL75071.1"/>
    </source>
</evidence>
<dbReference type="AlphaFoldDB" id="A0A4Y2A5C6"/>
<evidence type="ECO:0000313" key="2">
    <source>
        <dbReference type="Proteomes" id="UP000499080"/>
    </source>
</evidence>
<comment type="caution">
    <text evidence="1">The sequence shown here is derived from an EMBL/GenBank/DDBJ whole genome shotgun (WGS) entry which is preliminary data.</text>
</comment>
<sequence>MKHYLWKGFCLVISTYRFEATRGLFWGRPRDHELRSDYEDNICVVILLSKLPHHTNEVTLTHDVRYRVHEAHGVSLSPYQTAAFCEEVPP</sequence>
<proteinExistence type="predicted"/>